<dbReference type="RefSeq" id="WP_254296484.1">
    <property type="nucleotide sequence ID" value="NZ_JAMLDX010000023.1"/>
</dbReference>
<dbReference type="Proteomes" id="UP001139451">
    <property type="component" value="Unassembled WGS sequence"/>
</dbReference>
<evidence type="ECO:0000259" key="6">
    <source>
        <dbReference type="Pfam" id="PF00441"/>
    </source>
</evidence>
<evidence type="ECO:0000259" key="7">
    <source>
        <dbReference type="Pfam" id="PF02771"/>
    </source>
</evidence>
<accession>A0A9X2KNE4</accession>
<evidence type="ECO:0000256" key="5">
    <source>
        <dbReference type="ARBA" id="ARBA00023002"/>
    </source>
</evidence>
<dbReference type="Pfam" id="PF00441">
    <property type="entry name" value="Acyl-CoA_dh_1"/>
    <property type="match status" value="1"/>
</dbReference>
<dbReference type="InterPro" id="IPR036250">
    <property type="entry name" value="AcylCo_DH-like_C"/>
</dbReference>
<dbReference type="Gene3D" id="1.10.540.10">
    <property type="entry name" value="Acyl-CoA dehydrogenase/oxidase, N-terminal domain"/>
    <property type="match status" value="1"/>
</dbReference>
<dbReference type="InterPro" id="IPR013786">
    <property type="entry name" value="AcylCoA_DH/ox_N"/>
</dbReference>
<dbReference type="Gene3D" id="1.20.140.10">
    <property type="entry name" value="Butyryl-CoA Dehydrogenase, subunit A, domain 3"/>
    <property type="match status" value="1"/>
</dbReference>
<evidence type="ECO:0000313" key="8">
    <source>
        <dbReference type="EMBL" id="MCP3732775.1"/>
    </source>
</evidence>
<comment type="similarity">
    <text evidence="2">Belongs to the acyl-CoA dehydrogenase family.</text>
</comment>
<evidence type="ECO:0000256" key="3">
    <source>
        <dbReference type="ARBA" id="ARBA00022630"/>
    </source>
</evidence>
<dbReference type="SUPFAM" id="SSF56645">
    <property type="entry name" value="Acyl-CoA dehydrogenase NM domain-like"/>
    <property type="match status" value="1"/>
</dbReference>
<name>A0A9X2KNE4_9SPHN</name>
<comment type="cofactor">
    <cofactor evidence="1">
        <name>FAD</name>
        <dbReference type="ChEBI" id="CHEBI:57692"/>
    </cofactor>
</comment>
<dbReference type="EMBL" id="JAMLDX010000023">
    <property type="protein sequence ID" value="MCP3732775.1"/>
    <property type="molecule type" value="Genomic_DNA"/>
</dbReference>
<keyword evidence="5" id="KW-0560">Oxidoreductase</keyword>
<keyword evidence="3" id="KW-0285">Flavoprotein</keyword>
<reference evidence="8" key="1">
    <citation type="submission" date="2022-05" db="EMBL/GenBank/DDBJ databases">
        <title>Sphingomonas sp. strain MG17 Genome sequencing and assembly.</title>
        <authorList>
            <person name="Kim I."/>
        </authorList>
    </citation>
    <scope>NUCLEOTIDE SEQUENCE</scope>
    <source>
        <strain evidence="8">MG17</strain>
    </source>
</reference>
<dbReference type="PANTHER" id="PTHR43884:SF20">
    <property type="entry name" value="ACYL-COA DEHYDROGENASE FADE28"/>
    <property type="match status" value="1"/>
</dbReference>
<dbReference type="SUPFAM" id="SSF47203">
    <property type="entry name" value="Acyl-CoA dehydrogenase C-terminal domain-like"/>
    <property type="match status" value="1"/>
</dbReference>
<gene>
    <name evidence="8" type="ORF">M9978_20355</name>
</gene>
<dbReference type="PANTHER" id="PTHR43884">
    <property type="entry name" value="ACYL-COA DEHYDROGENASE"/>
    <property type="match status" value="1"/>
</dbReference>
<evidence type="ECO:0000313" key="9">
    <source>
        <dbReference type="Proteomes" id="UP001139451"/>
    </source>
</evidence>
<dbReference type="GO" id="GO:0003995">
    <property type="term" value="F:acyl-CoA dehydrogenase activity"/>
    <property type="evidence" value="ECO:0007669"/>
    <property type="project" value="TreeGrafter"/>
</dbReference>
<evidence type="ECO:0000256" key="4">
    <source>
        <dbReference type="ARBA" id="ARBA00022827"/>
    </source>
</evidence>
<comment type="caution">
    <text evidence="8">The sequence shown here is derived from an EMBL/GenBank/DDBJ whole genome shotgun (WGS) entry which is preliminary data.</text>
</comment>
<evidence type="ECO:0000256" key="2">
    <source>
        <dbReference type="ARBA" id="ARBA00009347"/>
    </source>
</evidence>
<dbReference type="InterPro" id="IPR037069">
    <property type="entry name" value="AcylCoA_DH/ox_N_sf"/>
</dbReference>
<keyword evidence="4" id="KW-0274">FAD</keyword>
<dbReference type="AlphaFoldDB" id="A0A9X2KNE4"/>
<dbReference type="InterPro" id="IPR009100">
    <property type="entry name" value="AcylCoA_DH/oxidase_NM_dom_sf"/>
</dbReference>
<protein>
    <submittedName>
        <fullName evidence="8">Acyl-CoA/acyl-ACP dehydrogenase</fullName>
    </submittedName>
</protein>
<organism evidence="8 9">
    <name type="scientific">Sphingomonas tagetis</name>
    <dbReference type="NCBI Taxonomy" id="2949092"/>
    <lineage>
        <taxon>Bacteria</taxon>
        <taxon>Pseudomonadati</taxon>
        <taxon>Pseudomonadota</taxon>
        <taxon>Alphaproteobacteria</taxon>
        <taxon>Sphingomonadales</taxon>
        <taxon>Sphingomonadaceae</taxon>
        <taxon>Sphingomonas</taxon>
    </lineage>
</organism>
<dbReference type="CDD" id="cd00567">
    <property type="entry name" value="ACAD"/>
    <property type="match status" value="1"/>
</dbReference>
<feature type="domain" description="Acyl-CoA dehydrogenase/oxidase N-terminal" evidence="7">
    <location>
        <begin position="23"/>
        <end position="133"/>
    </location>
</feature>
<dbReference type="GO" id="GO:0050660">
    <property type="term" value="F:flavin adenine dinucleotide binding"/>
    <property type="evidence" value="ECO:0007669"/>
    <property type="project" value="InterPro"/>
</dbReference>
<dbReference type="Pfam" id="PF02771">
    <property type="entry name" value="Acyl-CoA_dh_N"/>
    <property type="match status" value="1"/>
</dbReference>
<evidence type="ECO:0000256" key="1">
    <source>
        <dbReference type="ARBA" id="ARBA00001974"/>
    </source>
</evidence>
<sequence>MLSEASASQRTRLCRTRMHFDLTDEQKQFEDAVERLLTDKLSGNILTRDEAVPGLAAAMDEALKSLAVPAILVPEAESGLGMGLLTLAVAGEALGRHAAPTSAIRSAVGAWAIASYGDSTLKARWLEPLLAGDAKVGFAFSETSDHWNPDEWRASLRDSRANKRCIEGAADADLFIVGVEEGLCLVARDAAELHASEYPPLDTSRPHAGAMLEMADAKPLGGRAAAWRLYDALMILAAIDAAGAGRAALDMSVEYAKTRVQFGRPIGSFQAIKHALANMAVDIEPVRFFCWYAAHAWDVSAPEAPWSAALAKAHATDVAVKTARAAVEAHGGIGYTWEYPLHLLLKRAMHDRMVLSSPTQLRARAASLPRPLT</sequence>
<feature type="domain" description="Acyl-CoA dehydrogenase/oxidase C-terminal" evidence="6">
    <location>
        <begin position="236"/>
        <end position="352"/>
    </location>
</feature>
<keyword evidence="9" id="KW-1185">Reference proteome</keyword>
<proteinExistence type="inferred from homology"/>
<dbReference type="InterPro" id="IPR009075">
    <property type="entry name" value="AcylCo_DH/oxidase_C"/>
</dbReference>